<reference evidence="1 2" key="1">
    <citation type="submission" date="2024-01" db="EMBL/GenBank/DDBJ databases">
        <title>The complete chloroplast genome sequence of Lithospermum erythrorhizon: insights into the phylogenetic relationship among Boraginaceae species and the maternal lineages of purple gromwells.</title>
        <authorList>
            <person name="Okada T."/>
            <person name="Watanabe K."/>
        </authorList>
    </citation>
    <scope>NUCLEOTIDE SEQUENCE [LARGE SCALE GENOMIC DNA]</scope>
</reference>
<keyword evidence="2" id="KW-1185">Reference proteome</keyword>
<organism evidence="1 2">
    <name type="scientific">Lithospermum erythrorhizon</name>
    <name type="common">Purple gromwell</name>
    <name type="synonym">Lithospermum officinale var. erythrorhizon</name>
    <dbReference type="NCBI Taxonomy" id="34254"/>
    <lineage>
        <taxon>Eukaryota</taxon>
        <taxon>Viridiplantae</taxon>
        <taxon>Streptophyta</taxon>
        <taxon>Embryophyta</taxon>
        <taxon>Tracheophyta</taxon>
        <taxon>Spermatophyta</taxon>
        <taxon>Magnoliopsida</taxon>
        <taxon>eudicotyledons</taxon>
        <taxon>Gunneridae</taxon>
        <taxon>Pentapetalae</taxon>
        <taxon>asterids</taxon>
        <taxon>lamiids</taxon>
        <taxon>Boraginales</taxon>
        <taxon>Boraginaceae</taxon>
        <taxon>Boraginoideae</taxon>
        <taxon>Lithospermeae</taxon>
        <taxon>Lithospermum</taxon>
    </lineage>
</organism>
<dbReference type="Proteomes" id="UP001454036">
    <property type="component" value="Unassembled WGS sequence"/>
</dbReference>
<comment type="caution">
    <text evidence="1">The sequence shown here is derived from an EMBL/GenBank/DDBJ whole genome shotgun (WGS) entry which is preliminary data.</text>
</comment>
<evidence type="ECO:0000313" key="1">
    <source>
        <dbReference type="EMBL" id="GAA0138319.1"/>
    </source>
</evidence>
<evidence type="ECO:0000313" key="2">
    <source>
        <dbReference type="Proteomes" id="UP001454036"/>
    </source>
</evidence>
<accession>A0AAV3NGP0</accession>
<gene>
    <name evidence="1" type="ORF">LIER_00085</name>
</gene>
<dbReference type="EMBL" id="BAABME010000005">
    <property type="protein sequence ID" value="GAA0138319.1"/>
    <property type="molecule type" value="Genomic_DNA"/>
</dbReference>
<name>A0AAV3NGP0_LITER</name>
<proteinExistence type="predicted"/>
<dbReference type="AlphaFoldDB" id="A0AAV3NGP0"/>
<protein>
    <submittedName>
        <fullName evidence="1">Uncharacterized protein</fullName>
    </submittedName>
</protein>
<sequence>MGVFDIINSSNGLFLCRFCVKYQFRHCVINPGSRRVFILPQEPGNPRGGNYVFALDFQPLESPFYKIVCFRDTYIYNEKMMKKPGSLEILIYSSENGTWKTSRKFPGNQI</sequence>